<dbReference type="Proteomes" id="UP000440578">
    <property type="component" value="Unassembled WGS sequence"/>
</dbReference>
<evidence type="ECO:0000313" key="2">
    <source>
        <dbReference type="EMBL" id="KAF0299434.1"/>
    </source>
</evidence>
<evidence type="ECO:0000313" key="3">
    <source>
        <dbReference type="Proteomes" id="UP000440578"/>
    </source>
</evidence>
<dbReference type="InterPro" id="IPR016187">
    <property type="entry name" value="CTDL_fold"/>
</dbReference>
<accession>A0A6A4W6S6</accession>
<dbReference type="InterPro" id="IPR016186">
    <property type="entry name" value="C-type_lectin-like/link_sf"/>
</dbReference>
<dbReference type="CDD" id="cd00037">
    <property type="entry name" value="CLECT"/>
    <property type="match status" value="1"/>
</dbReference>
<dbReference type="Gene3D" id="3.10.100.10">
    <property type="entry name" value="Mannose-Binding Protein A, subunit A"/>
    <property type="match status" value="1"/>
</dbReference>
<dbReference type="Pfam" id="PF00059">
    <property type="entry name" value="Lectin_C"/>
    <property type="match status" value="1"/>
</dbReference>
<sequence>MVSSLQQQLTHGPEECPGGWTRHLDTCYLVTATNSSWYEAQYQCGTLHRRAQLAIVPPSAGELTERMVTDTVSGTRGAWIGMTRLQESDDTFGWIDGTQPVATRFSPNEPNGDGDCVHIWGPEPGWTTEGGVAHGWNDLPCHYGLNILCEIQLK</sequence>
<dbReference type="EMBL" id="VIIS01001366">
    <property type="protein sequence ID" value="KAF0299434.1"/>
    <property type="molecule type" value="Genomic_DNA"/>
</dbReference>
<proteinExistence type="predicted"/>
<evidence type="ECO:0000259" key="1">
    <source>
        <dbReference type="PROSITE" id="PS50041"/>
    </source>
</evidence>
<name>A0A6A4W6S6_AMPAM</name>
<dbReference type="PANTHER" id="PTHR22803">
    <property type="entry name" value="MANNOSE, PHOSPHOLIPASE, LECTIN RECEPTOR RELATED"/>
    <property type="match status" value="1"/>
</dbReference>
<comment type="caution">
    <text evidence="2">The sequence shown here is derived from an EMBL/GenBank/DDBJ whole genome shotgun (WGS) entry which is preliminary data.</text>
</comment>
<dbReference type="SMART" id="SM00034">
    <property type="entry name" value="CLECT"/>
    <property type="match status" value="1"/>
</dbReference>
<dbReference type="InterPro" id="IPR050111">
    <property type="entry name" value="C-type_lectin/snaclec_domain"/>
</dbReference>
<feature type="domain" description="C-type lectin" evidence="1">
    <location>
        <begin position="23"/>
        <end position="150"/>
    </location>
</feature>
<protein>
    <submittedName>
        <fullName evidence="2">Perlucin-like protein</fullName>
    </submittedName>
</protein>
<organism evidence="2 3">
    <name type="scientific">Amphibalanus amphitrite</name>
    <name type="common">Striped barnacle</name>
    <name type="synonym">Balanus amphitrite</name>
    <dbReference type="NCBI Taxonomy" id="1232801"/>
    <lineage>
        <taxon>Eukaryota</taxon>
        <taxon>Metazoa</taxon>
        <taxon>Ecdysozoa</taxon>
        <taxon>Arthropoda</taxon>
        <taxon>Crustacea</taxon>
        <taxon>Multicrustacea</taxon>
        <taxon>Cirripedia</taxon>
        <taxon>Thoracica</taxon>
        <taxon>Thoracicalcarea</taxon>
        <taxon>Balanomorpha</taxon>
        <taxon>Balanoidea</taxon>
        <taxon>Balanidae</taxon>
        <taxon>Amphibalaninae</taxon>
        <taxon>Amphibalanus</taxon>
    </lineage>
</organism>
<reference evidence="2 3" key="1">
    <citation type="submission" date="2019-07" db="EMBL/GenBank/DDBJ databases">
        <title>Draft genome assembly of a fouling barnacle, Amphibalanus amphitrite (Darwin, 1854): The first reference genome for Thecostraca.</title>
        <authorList>
            <person name="Kim W."/>
        </authorList>
    </citation>
    <scope>NUCLEOTIDE SEQUENCE [LARGE SCALE GENOMIC DNA]</scope>
    <source>
        <strain evidence="2">SNU_AA5</strain>
        <tissue evidence="2">Soma without cirri and trophi</tissue>
    </source>
</reference>
<dbReference type="PROSITE" id="PS50041">
    <property type="entry name" value="C_TYPE_LECTIN_2"/>
    <property type="match status" value="1"/>
</dbReference>
<gene>
    <name evidence="2" type="primary">PLCL_2</name>
    <name evidence="2" type="ORF">FJT64_027808</name>
</gene>
<dbReference type="AlphaFoldDB" id="A0A6A4W6S6"/>
<dbReference type="InterPro" id="IPR001304">
    <property type="entry name" value="C-type_lectin-like"/>
</dbReference>
<dbReference type="OrthoDB" id="6512817at2759"/>
<dbReference type="SUPFAM" id="SSF56436">
    <property type="entry name" value="C-type lectin-like"/>
    <property type="match status" value="1"/>
</dbReference>
<keyword evidence="3" id="KW-1185">Reference proteome</keyword>